<keyword evidence="3" id="KW-1185">Reference proteome</keyword>
<dbReference type="CDD" id="cd00090">
    <property type="entry name" value="HTH_ARSR"/>
    <property type="match status" value="1"/>
</dbReference>
<name>A0A1M7M9R2_9FIRM</name>
<dbReference type="InterPro" id="IPR036390">
    <property type="entry name" value="WH_DNA-bd_sf"/>
</dbReference>
<dbReference type="InterPro" id="IPR001845">
    <property type="entry name" value="HTH_ArsR_DNA-bd_dom"/>
</dbReference>
<sequence>MLHIKNLDEGLNVFKALGSDVRINIVKKLLENKEMNMNELASSLKITNGALTSHVKKLEDSGIVQVYSEYTGHGNQKICRVNVDKILVEIMAEEQADSKNIYDTDVKVGLYSDYSIYPTCGISTGEQLIGEVDDPRYFAHSDRVNAQIIWFSKGYVEYQIPNLLPAAQKIDQITLSAELSSEAPGINNDWPSDISFYLNDVCIGTWTSPGDFGEVKGIFTPDWWFPNWNQYGLLKLLVINKKGTFIDGLQISNVTIEDFKLDYKSSIKFKFSVNDDATNVGGLTIFGKEFGNYSQDIKVRINYSPI</sequence>
<dbReference type="AlphaFoldDB" id="A0A1M7M9R2"/>
<accession>A0A1M7M9R2</accession>
<feature type="domain" description="HTH arsR-type" evidence="1">
    <location>
        <begin position="2"/>
        <end position="98"/>
    </location>
</feature>
<protein>
    <submittedName>
        <fullName evidence="2">Predicted transcriptional regulator</fullName>
    </submittedName>
</protein>
<evidence type="ECO:0000259" key="1">
    <source>
        <dbReference type="PROSITE" id="PS50987"/>
    </source>
</evidence>
<dbReference type="InterPro" id="IPR016943">
    <property type="entry name" value="UCP030050_HTH"/>
</dbReference>
<dbReference type="SUPFAM" id="SSF46785">
    <property type="entry name" value="Winged helix' DNA-binding domain"/>
    <property type="match status" value="1"/>
</dbReference>
<dbReference type="InterPro" id="IPR011991">
    <property type="entry name" value="ArsR-like_HTH"/>
</dbReference>
<dbReference type="PROSITE" id="PS50987">
    <property type="entry name" value="HTH_ARSR_2"/>
    <property type="match status" value="1"/>
</dbReference>
<dbReference type="Gene3D" id="1.10.10.10">
    <property type="entry name" value="Winged helix-like DNA-binding domain superfamily/Winged helix DNA-binding domain"/>
    <property type="match status" value="1"/>
</dbReference>
<dbReference type="RefSeq" id="WP_073290029.1">
    <property type="nucleotide sequence ID" value="NZ_FRCP01000020.1"/>
</dbReference>
<gene>
    <name evidence="2" type="ORF">SAMN02746066_03686</name>
</gene>
<dbReference type="Pfam" id="PF01022">
    <property type="entry name" value="HTH_5"/>
    <property type="match status" value="1"/>
</dbReference>
<dbReference type="GO" id="GO:0003700">
    <property type="term" value="F:DNA-binding transcription factor activity"/>
    <property type="evidence" value="ECO:0007669"/>
    <property type="project" value="InterPro"/>
</dbReference>
<evidence type="ECO:0000313" key="3">
    <source>
        <dbReference type="Proteomes" id="UP000184038"/>
    </source>
</evidence>
<dbReference type="Proteomes" id="UP000184038">
    <property type="component" value="Unassembled WGS sequence"/>
</dbReference>
<dbReference type="InterPro" id="IPR036388">
    <property type="entry name" value="WH-like_DNA-bd_sf"/>
</dbReference>
<dbReference type="SMART" id="SM00418">
    <property type="entry name" value="HTH_ARSR"/>
    <property type="match status" value="1"/>
</dbReference>
<organism evidence="2 3">
    <name type="scientific">Anaerosporobacter mobilis DSM 15930</name>
    <dbReference type="NCBI Taxonomy" id="1120996"/>
    <lineage>
        <taxon>Bacteria</taxon>
        <taxon>Bacillati</taxon>
        <taxon>Bacillota</taxon>
        <taxon>Clostridia</taxon>
        <taxon>Lachnospirales</taxon>
        <taxon>Lachnospiraceae</taxon>
        <taxon>Anaerosporobacter</taxon>
    </lineage>
</organism>
<evidence type="ECO:0000313" key="2">
    <source>
        <dbReference type="EMBL" id="SHM87529.1"/>
    </source>
</evidence>
<dbReference type="PIRSF" id="PIRSF030050">
    <property type="entry name" value="UCP030050_HTH"/>
    <property type="match status" value="1"/>
</dbReference>
<proteinExistence type="predicted"/>
<dbReference type="OrthoDB" id="9781958at2"/>
<reference evidence="2 3" key="1">
    <citation type="submission" date="2016-11" db="EMBL/GenBank/DDBJ databases">
        <authorList>
            <person name="Jaros S."/>
            <person name="Januszkiewicz K."/>
            <person name="Wedrychowicz H."/>
        </authorList>
    </citation>
    <scope>NUCLEOTIDE SEQUENCE [LARGE SCALE GENOMIC DNA]</scope>
    <source>
        <strain evidence="2 3">DSM 15930</strain>
    </source>
</reference>
<dbReference type="STRING" id="1120996.SAMN02746066_03686"/>
<dbReference type="EMBL" id="FRCP01000020">
    <property type="protein sequence ID" value="SHM87529.1"/>
    <property type="molecule type" value="Genomic_DNA"/>
</dbReference>